<comment type="caution">
    <text evidence="1">The sequence shown here is derived from an EMBL/GenBank/DDBJ whole genome shotgun (WGS) entry which is preliminary data.</text>
</comment>
<dbReference type="EMBL" id="JAPUUL010000043">
    <property type="protein sequence ID" value="KAJ8133116.1"/>
    <property type="molecule type" value="Genomic_DNA"/>
</dbReference>
<proteinExistence type="predicted"/>
<organism evidence="1 2">
    <name type="scientific">Lasiodiplodia mahajangana</name>
    <dbReference type="NCBI Taxonomy" id="1108764"/>
    <lineage>
        <taxon>Eukaryota</taxon>
        <taxon>Fungi</taxon>
        <taxon>Dikarya</taxon>
        <taxon>Ascomycota</taxon>
        <taxon>Pezizomycotina</taxon>
        <taxon>Dothideomycetes</taxon>
        <taxon>Dothideomycetes incertae sedis</taxon>
        <taxon>Botryosphaeriales</taxon>
        <taxon>Botryosphaeriaceae</taxon>
        <taxon>Lasiodiplodia</taxon>
    </lineage>
</organism>
<name>A0ACC2K005_9PEZI</name>
<protein>
    <submittedName>
        <fullName evidence="1">Uncharacterized protein</fullName>
    </submittedName>
</protein>
<evidence type="ECO:0000313" key="1">
    <source>
        <dbReference type="EMBL" id="KAJ8133116.1"/>
    </source>
</evidence>
<keyword evidence="2" id="KW-1185">Reference proteome</keyword>
<dbReference type="Proteomes" id="UP001153332">
    <property type="component" value="Unassembled WGS sequence"/>
</dbReference>
<reference evidence="1" key="1">
    <citation type="submission" date="2022-12" db="EMBL/GenBank/DDBJ databases">
        <title>Genome Sequence of Lasiodiplodia mahajangana.</title>
        <authorList>
            <person name="Buettner E."/>
        </authorList>
    </citation>
    <scope>NUCLEOTIDE SEQUENCE</scope>
    <source>
        <strain evidence="1">VT137</strain>
    </source>
</reference>
<sequence>MAPDSRYVFVSSPNHLNELDNAPDSVLSLNSATKQMLQPWYTMHGFNWFDERGTEGVGFVRVLRTLLTNNLPNILPDLGPVVRGRLSRIMDQQPTQNKTVQLAVYPAILKLVSIGSEKRGLFSLSSRTRRANINLRRDSKAGPQGCSTTITFALHDLCLHPEYAQPLRRELSEHYVQFEQTGVGLPLLDSFIKESARLTPIEAQSTRRGVLQPFTFSDGTRLGIGDWACTPARAIMQKAEYYPDPTSFHGFRFADAATMHKAAIPLSFPSQNPTQLTDVGDTWHVWGTGRMTCPGRFYATAVMKVIISQIIMQYECKLIDEASPRLFTWRSTTIPKNNTMMAFKHV</sequence>
<evidence type="ECO:0000313" key="2">
    <source>
        <dbReference type="Proteomes" id="UP001153332"/>
    </source>
</evidence>
<gene>
    <name evidence="1" type="ORF">O1611_g504</name>
</gene>
<accession>A0ACC2K005</accession>